<name>A0ACB8AA05_9AGAM</name>
<sequence length="634" mass="71583">MAIGETVFQDVVKKAAAGSVDHLTILSVKCDEFPAQSGVILPIFCAHLNPALIPKQITPETTRVIILAKWSLIGIINFCTVLGEPEEQVFEHIIRNWTRLYPWIPFFYRNFLVDLSTVRTRLNSPVSISEATKVTAGFLAILYDKYPISRSRITNTPALHTTIMGIWHTFADLQPCDIDLDHPNQNGPLSFLRESISMVVAYCLASSATVSIFPAFVTAAGGMSMVVDTTLRYLRLLSKEVNDLKEPGSKAESVSMLDSCSSHSADFAQITQILLHVSKRGGVAAREEFISKGSVHIMASTLARLRAKLLCGLPDNRTYPHTGFALRSLYNGCQYIEYAMLESDDGTSVLCEALEARILETILQAGHMESEHTPYQQRDRDSDVVLLSQLPTLLMHSKVLRIAAKCLSRIKSQDIERKARRDRVLFKAWDNFKNAVARYLQTEKRLRSIEKPTYESTCGGDQECISRDETSPELYRCSGCLTVKYCSRHCQRTDWKRRHKSHCRVVRLAIGTPGSHDIRRNILTIASIETEQRIPQGAPLERFLDDAQRANPDYHGEVIAELDLTVYPFVHSVQPLGRYRNIFMKDYGYEEIFQIIRSDSRNIFEIVKLRQGNTVHYLLSPGTLLKAIFNWPPG</sequence>
<protein>
    <submittedName>
        <fullName evidence="1">Uncharacterized protein</fullName>
    </submittedName>
</protein>
<dbReference type="EMBL" id="MU267736">
    <property type="protein sequence ID" value="KAH7909889.1"/>
    <property type="molecule type" value="Genomic_DNA"/>
</dbReference>
<reference evidence="1" key="1">
    <citation type="journal article" date="2021" name="New Phytol.">
        <title>Evolutionary innovations through gain and loss of genes in the ectomycorrhizal Boletales.</title>
        <authorList>
            <person name="Wu G."/>
            <person name="Miyauchi S."/>
            <person name="Morin E."/>
            <person name="Kuo A."/>
            <person name="Drula E."/>
            <person name="Varga T."/>
            <person name="Kohler A."/>
            <person name="Feng B."/>
            <person name="Cao Y."/>
            <person name="Lipzen A."/>
            <person name="Daum C."/>
            <person name="Hundley H."/>
            <person name="Pangilinan J."/>
            <person name="Johnson J."/>
            <person name="Barry K."/>
            <person name="LaButti K."/>
            <person name="Ng V."/>
            <person name="Ahrendt S."/>
            <person name="Min B."/>
            <person name="Choi I.G."/>
            <person name="Park H."/>
            <person name="Plett J.M."/>
            <person name="Magnuson J."/>
            <person name="Spatafora J.W."/>
            <person name="Nagy L.G."/>
            <person name="Henrissat B."/>
            <person name="Grigoriev I.V."/>
            <person name="Yang Z.L."/>
            <person name="Xu J."/>
            <person name="Martin F.M."/>
        </authorList>
    </citation>
    <scope>NUCLEOTIDE SEQUENCE</scope>
    <source>
        <strain evidence="1">ATCC 28755</strain>
    </source>
</reference>
<accession>A0ACB8AA05</accession>
<proteinExistence type="predicted"/>
<comment type="caution">
    <text evidence="1">The sequence shown here is derived from an EMBL/GenBank/DDBJ whole genome shotgun (WGS) entry which is preliminary data.</text>
</comment>
<organism evidence="1 2">
    <name type="scientific">Hygrophoropsis aurantiaca</name>
    <dbReference type="NCBI Taxonomy" id="72124"/>
    <lineage>
        <taxon>Eukaryota</taxon>
        <taxon>Fungi</taxon>
        <taxon>Dikarya</taxon>
        <taxon>Basidiomycota</taxon>
        <taxon>Agaricomycotina</taxon>
        <taxon>Agaricomycetes</taxon>
        <taxon>Agaricomycetidae</taxon>
        <taxon>Boletales</taxon>
        <taxon>Coniophorineae</taxon>
        <taxon>Hygrophoropsidaceae</taxon>
        <taxon>Hygrophoropsis</taxon>
    </lineage>
</organism>
<dbReference type="Proteomes" id="UP000790377">
    <property type="component" value="Unassembled WGS sequence"/>
</dbReference>
<keyword evidence="2" id="KW-1185">Reference proteome</keyword>
<evidence type="ECO:0000313" key="2">
    <source>
        <dbReference type="Proteomes" id="UP000790377"/>
    </source>
</evidence>
<gene>
    <name evidence="1" type="ORF">BJ138DRAFT_168268</name>
</gene>
<evidence type="ECO:0000313" key="1">
    <source>
        <dbReference type="EMBL" id="KAH7909889.1"/>
    </source>
</evidence>